<name>A0A4R5QH64_9PROT</name>
<dbReference type="EMBL" id="SMSJ01000011">
    <property type="protein sequence ID" value="TDH62446.1"/>
    <property type="molecule type" value="Genomic_DNA"/>
</dbReference>
<dbReference type="Proteomes" id="UP000295096">
    <property type="component" value="Unassembled WGS sequence"/>
</dbReference>
<evidence type="ECO:0000313" key="2">
    <source>
        <dbReference type="EMBL" id="TDH62446.1"/>
    </source>
</evidence>
<feature type="compositionally biased region" description="Basic and acidic residues" evidence="1">
    <location>
        <begin position="85"/>
        <end position="97"/>
    </location>
</feature>
<protein>
    <submittedName>
        <fullName evidence="2">Uncharacterized protein</fullName>
    </submittedName>
</protein>
<keyword evidence="3" id="KW-1185">Reference proteome</keyword>
<sequence>MANRRGLKLDLDYAAAAQLVFDAYLDFLTTPVDPAERSDPKNFAAWNAAGRAAIAHLADIEKRAEAAGDPAQIDAVGALLAEARRSIADDPTDAKEDPDGEPGGEP</sequence>
<accession>A0A4R5QH64</accession>
<dbReference type="RefSeq" id="WP_133288709.1">
    <property type="nucleotide sequence ID" value="NZ_SMSJ01000011.1"/>
</dbReference>
<feature type="region of interest" description="Disordered" evidence="1">
    <location>
        <begin position="85"/>
        <end position="106"/>
    </location>
</feature>
<dbReference type="AlphaFoldDB" id="A0A4R5QH64"/>
<comment type="caution">
    <text evidence="2">The sequence shown here is derived from an EMBL/GenBank/DDBJ whole genome shotgun (WGS) entry which is preliminary data.</text>
</comment>
<organism evidence="2 3">
    <name type="scientific">Dankookia rubra</name>
    <dbReference type="NCBI Taxonomy" id="1442381"/>
    <lineage>
        <taxon>Bacteria</taxon>
        <taxon>Pseudomonadati</taxon>
        <taxon>Pseudomonadota</taxon>
        <taxon>Alphaproteobacteria</taxon>
        <taxon>Acetobacterales</taxon>
        <taxon>Roseomonadaceae</taxon>
        <taxon>Dankookia</taxon>
    </lineage>
</organism>
<gene>
    <name evidence="2" type="ORF">E2C06_11280</name>
</gene>
<evidence type="ECO:0000313" key="3">
    <source>
        <dbReference type="Proteomes" id="UP000295096"/>
    </source>
</evidence>
<dbReference type="OrthoDB" id="7274500at2"/>
<reference evidence="2 3" key="1">
    <citation type="journal article" date="2016" name="J. Microbiol.">
        <title>Dankookia rubra gen. nov., sp. nov., an alphaproteobacterium isolated from sediment of a shallow stream.</title>
        <authorList>
            <person name="Kim W.H."/>
            <person name="Kim D.H."/>
            <person name="Kang K."/>
            <person name="Ahn T.Y."/>
        </authorList>
    </citation>
    <scope>NUCLEOTIDE SEQUENCE [LARGE SCALE GENOMIC DNA]</scope>
    <source>
        <strain evidence="2 3">JCM30602</strain>
    </source>
</reference>
<proteinExistence type="predicted"/>
<evidence type="ECO:0000256" key="1">
    <source>
        <dbReference type="SAM" id="MobiDB-lite"/>
    </source>
</evidence>